<dbReference type="PROSITE" id="PS50837">
    <property type="entry name" value="NACHT"/>
    <property type="match status" value="1"/>
</dbReference>
<comment type="caution">
    <text evidence="3">The sequence shown here is derived from an EMBL/GenBank/DDBJ whole genome shotgun (WGS) entry which is preliminary data.</text>
</comment>
<dbReference type="Pfam" id="PF05729">
    <property type="entry name" value="NACHT"/>
    <property type="match status" value="1"/>
</dbReference>
<reference evidence="3 4" key="1">
    <citation type="submission" date="2019-10" db="EMBL/GenBank/DDBJ databases">
        <title>Whole genome shotgun sequence of Acrocarpospora pleiomorpha NBRC 16267.</title>
        <authorList>
            <person name="Ichikawa N."/>
            <person name="Kimura A."/>
            <person name="Kitahashi Y."/>
            <person name="Komaki H."/>
            <person name="Oguchi A."/>
        </authorList>
    </citation>
    <scope>NUCLEOTIDE SEQUENCE [LARGE SCALE GENOMIC DNA]</scope>
    <source>
        <strain evidence="3 4">NBRC 16267</strain>
    </source>
</reference>
<dbReference type="PANTHER" id="PTHR46844:SF1">
    <property type="entry name" value="SLR5058 PROTEIN"/>
    <property type="match status" value="1"/>
</dbReference>
<dbReference type="InterPro" id="IPR027417">
    <property type="entry name" value="P-loop_NTPase"/>
</dbReference>
<sequence length="1070" mass="119839">MHVRRLQLAMVMMAVAGLTMTGNVAANQVLNDGQLSWTWAYLAFACTLTGMWVAVISQPASPSGERMPWLPHRAYRRQLLTSVARMETVGVSTSSVYVLRSRQVYVDLALCPRPQQDIAGDTGVVSRDQARRLRRASLREFIDQGGPGHVFAVIGRPGSGKTTLLRHEAMAMCQSRWGWRTQLPVLLYLRDHTKELLSEEPADLPDIAVAASWLHKMIPAWWLARQLDRRNCVVLFDGLDEIADEDHRKRLVFWVSKQIARYPKSTFVITSRPYGYLSNPLPSAEVLQVQRFTADQISQFLHRWYHAVEHRARHDPEAGHSPESAEDIRRMSEEKAEDLLTRLRRQPALCDLAANPLLLTMIANVHYYRGALPGTRATLYAEMCDSLLHRRLEVRNLTDLTGLDGPRKAIVIEYLALHMMGAHVQSIAADEARSAIREPLKAVCEEGAVSPDLFLAEICKTGVLVERERGVYAFAHLTLQEFLAAALIREQPDRQALLVDNVDNPWWRETTLLWAADADATVLIETCLATGTIRALTLAFDCAGNNPRQIQPATRARLNQILTGEDSRPDHQRLVAAVIAARTLREVIWLDDTTAVCANPVTRELWDRFAQHERTHGWHPPTQTAPGFAVGVLADDARRFVSWLNGLFDDGTSYRLLVPAEVTHTNIKLIPSATIHTLWIKDKRALRLHQPESVTWPYAPTMEQLTRFPGAILDHGHLFIRIIQTGVTLADLRRSLTYTHILLTEHPHTPLRQFLLAIDIVENLSRSSDRTLNSDYFRIHARIGALKLDRAPARDLAGAFDQEQSRERVLGLARALAQDLSRDLDLALLLALDRTFDLDHALDLALDRTLHRAIGPDRVLALDRILDRILEQEYVLDEGPALDADPDLFLDLSLGLKPDRAYARAIARAFGPSQQFRSGRKHLAMTVACGVLRRWACTRRSGKSFADSLTDLLCSSFPAMARAAEDPASELRDTLERLSPQCRADPHLALLIENAQRLIDPLLNRSVPLNRGVLISAGTALLAGLAILRTLPGEQKPAERLARVLGTLIVLAEDQDPRPPNEILLLAPVS</sequence>
<keyword evidence="1" id="KW-1133">Transmembrane helix</keyword>
<organism evidence="3 4">
    <name type="scientific">Acrocarpospora pleiomorpha</name>
    <dbReference type="NCBI Taxonomy" id="90975"/>
    <lineage>
        <taxon>Bacteria</taxon>
        <taxon>Bacillati</taxon>
        <taxon>Actinomycetota</taxon>
        <taxon>Actinomycetes</taxon>
        <taxon>Streptosporangiales</taxon>
        <taxon>Streptosporangiaceae</taxon>
        <taxon>Acrocarpospora</taxon>
    </lineage>
</organism>
<dbReference type="AlphaFoldDB" id="A0A5M3XSG1"/>
<protein>
    <recommendedName>
        <fullName evidence="2">NACHT domain-containing protein</fullName>
    </recommendedName>
</protein>
<keyword evidence="4" id="KW-1185">Reference proteome</keyword>
<evidence type="ECO:0000313" key="3">
    <source>
        <dbReference type="EMBL" id="GES24194.1"/>
    </source>
</evidence>
<dbReference type="Gene3D" id="3.40.50.300">
    <property type="entry name" value="P-loop containing nucleotide triphosphate hydrolases"/>
    <property type="match status" value="1"/>
</dbReference>
<proteinExistence type="predicted"/>
<dbReference type="EMBL" id="BLAF01000048">
    <property type="protein sequence ID" value="GES24194.1"/>
    <property type="molecule type" value="Genomic_DNA"/>
</dbReference>
<accession>A0A5M3XSG1</accession>
<evidence type="ECO:0000313" key="4">
    <source>
        <dbReference type="Proteomes" id="UP000377595"/>
    </source>
</evidence>
<feature type="domain" description="NACHT" evidence="2">
    <location>
        <begin position="149"/>
        <end position="273"/>
    </location>
</feature>
<evidence type="ECO:0000256" key="1">
    <source>
        <dbReference type="SAM" id="Phobius"/>
    </source>
</evidence>
<dbReference type="Proteomes" id="UP000377595">
    <property type="component" value="Unassembled WGS sequence"/>
</dbReference>
<keyword evidence="1" id="KW-0472">Membrane</keyword>
<dbReference type="InterPro" id="IPR007111">
    <property type="entry name" value="NACHT_NTPase"/>
</dbReference>
<gene>
    <name evidence="3" type="ORF">Aple_070930</name>
</gene>
<dbReference type="SUPFAM" id="SSF52540">
    <property type="entry name" value="P-loop containing nucleoside triphosphate hydrolases"/>
    <property type="match status" value="1"/>
</dbReference>
<dbReference type="PANTHER" id="PTHR46844">
    <property type="entry name" value="SLR5058 PROTEIN"/>
    <property type="match status" value="1"/>
</dbReference>
<name>A0A5M3XSG1_9ACTN</name>
<keyword evidence="1" id="KW-0812">Transmembrane</keyword>
<evidence type="ECO:0000259" key="2">
    <source>
        <dbReference type="PROSITE" id="PS50837"/>
    </source>
</evidence>
<feature type="transmembrane region" description="Helical" evidence="1">
    <location>
        <begin position="36"/>
        <end position="57"/>
    </location>
</feature>